<dbReference type="AlphaFoldDB" id="A0A194RNP3"/>
<feature type="compositionally biased region" description="Basic and acidic residues" evidence="2">
    <location>
        <begin position="441"/>
        <end position="465"/>
    </location>
</feature>
<name>A0A194RNP3_PAPMA</name>
<feature type="compositionally biased region" description="Low complexity" evidence="2">
    <location>
        <begin position="628"/>
        <end position="639"/>
    </location>
</feature>
<evidence type="ECO:0000313" key="4">
    <source>
        <dbReference type="Proteomes" id="UP000053240"/>
    </source>
</evidence>
<keyword evidence="1" id="KW-0175">Coiled coil</keyword>
<dbReference type="InParanoid" id="A0A194RNP3"/>
<feature type="compositionally biased region" description="Polar residues" evidence="2">
    <location>
        <begin position="671"/>
        <end position="697"/>
    </location>
</feature>
<dbReference type="Proteomes" id="UP000053240">
    <property type="component" value="Unassembled WGS sequence"/>
</dbReference>
<feature type="region of interest" description="Disordered" evidence="2">
    <location>
        <begin position="590"/>
        <end position="714"/>
    </location>
</feature>
<feature type="region of interest" description="Disordered" evidence="2">
    <location>
        <begin position="109"/>
        <end position="135"/>
    </location>
</feature>
<evidence type="ECO:0000256" key="1">
    <source>
        <dbReference type="SAM" id="Coils"/>
    </source>
</evidence>
<feature type="compositionally biased region" description="Basic and acidic residues" evidence="2">
    <location>
        <begin position="558"/>
        <end position="568"/>
    </location>
</feature>
<sequence>MMRGRGRGGASNSFVSSHMRNLNTEMELLQRKREALQYEQQRLVNDRANMRKRPYESDVPSRSLPYYQTQSSVQNFSHLYDDGSERSFGAPQPKRRAPVNVWDDNRFNVNQSSVPQRPGSYVAPNPPNRAQPMPLMGVLSKPVGRRVIDMPLKRLRSKFITGTQFTSAPVQVKTKPMQLPVLRATEEPNNQLHGRLGLALGMIIKKMKEEYCVSKESTEFFNTKHMQRYMRKTIRERLTIIMLNKPVGRSDEIVAEYRKVFPPHTDKHILDNANVNADFDKYLKFNISRIMTDKLGELLEKMKQLCEGKDVEVRKLIKPLASASSGEEKIETNKDIKLTQEYMNALTVALIEENLPQLLPKYTQRIIKMLNLETEVTNFLDRNMRGKHLTRNEKKKQADPSITEILDNDEDISVVKIENKETNDDPIEISEEDTQNEIDKDIENGDNLDKTIEEPKSVESTEKAESAQLATPKTQQYFVKVLGQPSLPNRADAYKFFSSLNAVTIKKHKVIQNLLVVGFDNEQDYEKAVAASDTVVGNCKLIIKTNDKQALSTTTTPSKEKTESDKSEAMLSPDLENQITDLLSTIKREQADATENTESSNSEQAESSNTEQSTTVQSNTEKTDATVKVENTTTVNEANGDNTVEENSPNKELDEPKNLDTIQEVDESNTEPKTNMANVKNDTGKSTPMKTRQSVATPRTIRTRRSSKLEQQNN</sequence>
<evidence type="ECO:0000256" key="2">
    <source>
        <dbReference type="SAM" id="MobiDB-lite"/>
    </source>
</evidence>
<feature type="region of interest" description="Disordered" evidence="2">
    <location>
        <begin position="441"/>
        <end position="469"/>
    </location>
</feature>
<feature type="coiled-coil region" evidence="1">
    <location>
        <begin position="19"/>
        <end position="46"/>
    </location>
</feature>
<feature type="region of interest" description="Disordered" evidence="2">
    <location>
        <begin position="549"/>
        <end position="574"/>
    </location>
</feature>
<protein>
    <submittedName>
        <fullName evidence="3">Uncharacterized protein</fullName>
    </submittedName>
</protein>
<accession>A0A194RNP3</accession>
<dbReference type="EMBL" id="KQ460124">
    <property type="protein sequence ID" value="KPJ17636.1"/>
    <property type="molecule type" value="Genomic_DNA"/>
</dbReference>
<feature type="compositionally biased region" description="Low complexity" evidence="2">
    <location>
        <begin position="593"/>
        <end position="615"/>
    </location>
</feature>
<reference evidence="3 4" key="1">
    <citation type="journal article" date="2015" name="Nat. Commun.">
        <title>Outbred genome sequencing and CRISPR/Cas9 gene editing in butterflies.</title>
        <authorList>
            <person name="Li X."/>
            <person name="Fan D."/>
            <person name="Zhang W."/>
            <person name="Liu G."/>
            <person name="Zhang L."/>
            <person name="Zhao L."/>
            <person name="Fang X."/>
            <person name="Chen L."/>
            <person name="Dong Y."/>
            <person name="Chen Y."/>
            <person name="Ding Y."/>
            <person name="Zhao R."/>
            <person name="Feng M."/>
            <person name="Zhu Y."/>
            <person name="Feng Y."/>
            <person name="Jiang X."/>
            <person name="Zhu D."/>
            <person name="Xiang H."/>
            <person name="Feng X."/>
            <person name="Li S."/>
            <person name="Wang J."/>
            <person name="Zhang G."/>
            <person name="Kronforst M.R."/>
            <person name="Wang W."/>
        </authorList>
    </citation>
    <scope>NUCLEOTIDE SEQUENCE [LARGE SCALE GENOMIC DNA]</scope>
    <source>
        <strain evidence="3">Ya'a_city_454_Pm</strain>
        <tissue evidence="3">Whole body</tissue>
    </source>
</reference>
<feature type="region of interest" description="Disordered" evidence="2">
    <location>
        <begin position="79"/>
        <end position="98"/>
    </location>
</feature>
<feature type="compositionally biased region" description="Basic and acidic residues" evidence="2">
    <location>
        <begin position="648"/>
        <end position="658"/>
    </location>
</feature>
<organism evidence="3 4">
    <name type="scientific">Papilio machaon</name>
    <name type="common">Old World swallowtail butterfly</name>
    <dbReference type="NCBI Taxonomy" id="76193"/>
    <lineage>
        <taxon>Eukaryota</taxon>
        <taxon>Metazoa</taxon>
        <taxon>Ecdysozoa</taxon>
        <taxon>Arthropoda</taxon>
        <taxon>Hexapoda</taxon>
        <taxon>Insecta</taxon>
        <taxon>Pterygota</taxon>
        <taxon>Neoptera</taxon>
        <taxon>Endopterygota</taxon>
        <taxon>Lepidoptera</taxon>
        <taxon>Glossata</taxon>
        <taxon>Ditrysia</taxon>
        <taxon>Papilionoidea</taxon>
        <taxon>Papilionidae</taxon>
        <taxon>Papilioninae</taxon>
        <taxon>Papilio</taxon>
    </lineage>
</organism>
<gene>
    <name evidence="3" type="ORF">RR48_07124</name>
</gene>
<evidence type="ECO:0000313" key="3">
    <source>
        <dbReference type="EMBL" id="KPJ17636.1"/>
    </source>
</evidence>
<keyword evidence="4" id="KW-1185">Reference proteome</keyword>
<proteinExistence type="predicted"/>